<feature type="non-terminal residue" evidence="1">
    <location>
        <position position="1"/>
    </location>
</feature>
<accession>A0ACB9XPV7</accession>
<name>A0ACB9XPV7_CHAAC</name>
<organism evidence="1 2">
    <name type="scientific">Chaenocephalus aceratus</name>
    <name type="common">Blackfin icefish</name>
    <name type="synonym">Chaenichthys aceratus</name>
    <dbReference type="NCBI Taxonomy" id="36190"/>
    <lineage>
        <taxon>Eukaryota</taxon>
        <taxon>Metazoa</taxon>
        <taxon>Chordata</taxon>
        <taxon>Craniata</taxon>
        <taxon>Vertebrata</taxon>
        <taxon>Euteleostomi</taxon>
        <taxon>Actinopterygii</taxon>
        <taxon>Neopterygii</taxon>
        <taxon>Teleostei</taxon>
        <taxon>Neoteleostei</taxon>
        <taxon>Acanthomorphata</taxon>
        <taxon>Eupercaria</taxon>
        <taxon>Perciformes</taxon>
        <taxon>Notothenioidei</taxon>
        <taxon>Channichthyidae</taxon>
        <taxon>Chaenocephalus</taxon>
    </lineage>
</organism>
<dbReference type="EMBL" id="CM043788">
    <property type="protein sequence ID" value="KAI4828710.1"/>
    <property type="molecule type" value="Genomic_DNA"/>
</dbReference>
<evidence type="ECO:0000313" key="1">
    <source>
        <dbReference type="EMBL" id="KAI4828710.1"/>
    </source>
</evidence>
<proteinExistence type="predicted"/>
<sequence>EPPGRLKLEPGEFGNTNLSCPRFTSAAHLLPGDLLSSLLLDQATREDFFVFSCCWERHGAASRVTETLEGTLCSYKDSVARDPPTRRCDGPMGGDLSSAFAFSYSRRLHRQPSRAERSRSVPGAQGEQVQQQIPPSSDRAQATAPSAEENESSGSF</sequence>
<dbReference type="Proteomes" id="UP001057452">
    <property type="component" value="Chromosome 4"/>
</dbReference>
<keyword evidence="2" id="KW-1185">Reference proteome</keyword>
<protein>
    <submittedName>
        <fullName evidence="1">Uncharacterized protein</fullName>
    </submittedName>
</protein>
<gene>
    <name evidence="1" type="ORF">KUCAC02_022788</name>
</gene>
<evidence type="ECO:0000313" key="2">
    <source>
        <dbReference type="Proteomes" id="UP001057452"/>
    </source>
</evidence>
<comment type="caution">
    <text evidence="1">The sequence shown here is derived from an EMBL/GenBank/DDBJ whole genome shotgun (WGS) entry which is preliminary data.</text>
</comment>
<reference evidence="1" key="1">
    <citation type="submission" date="2022-05" db="EMBL/GenBank/DDBJ databases">
        <title>Chromosome-level genome of Chaenocephalus aceratus.</title>
        <authorList>
            <person name="Park H."/>
        </authorList>
    </citation>
    <scope>NUCLEOTIDE SEQUENCE</scope>
    <source>
        <strain evidence="1">KU_202001</strain>
    </source>
</reference>